<evidence type="ECO:0000313" key="2">
    <source>
        <dbReference type="Proteomes" id="UP000050417"/>
    </source>
</evidence>
<evidence type="ECO:0000313" key="1">
    <source>
        <dbReference type="EMBL" id="KPL70771.1"/>
    </source>
</evidence>
<reference evidence="1 2" key="1">
    <citation type="submission" date="2015-07" db="EMBL/GenBank/DDBJ databases">
        <title>Genome sequence of Ornatilinea apprima DSM 23815.</title>
        <authorList>
            <person name="Hemp J."/>
            <person name="Ward L.M."/>
            <person name="Pace L.A."/>
            <person name="Fischer W.W."/>
        </authorList>
    </citation>
    <scope>NUCLEOTIDE SEQUENCE [LARGE SCALE GENOMIC DNA]</scope>
    <source>
        <strain evidence="1 2">P3M-1</strain>
    </source>
</reference>
<protein>
    <submittedName>
        <fullName evidence="1">Uncharacterized protein</fullName>
    </submittedName>
</protein>
<comment type="caution">
    <text evidence="1">The sequence shown here is derived from an EMBL/GenBank/DDBJ whole genome shotgun (WGS) entry which is preliminary data.</text>
</comment>
<accession>A0A0P6WPS0</accession>
<gene>
    <name evidence="1" type="ORF">ADN00_18010</name>
</gene>
<dbReference type="RefSeq" id="WP_075064433.1">
    <property type="nucleotide sequence ID" value="NZ_LGCL01000044.1"/>
</dbReference>
<dbReference type="Proteomes" id="UP000050417">
    <property type="component" value="Unassembled WGS sequence"/>
</dbReference>
<dbReference type="OrthoDB" id="9994882at2"/>
<dbReference type="EMBL" id="LGCL01000044">
    <property type="protein sequence ID" value="KPL70771.1"/>
    <property type="molecule type" value="Genomic_DNA"/>
</dbReference>
<organism evidence="1 2">
    <name type="scientific">Ornatilinea apprima</name>
    <dbReference type="NCBI Taxonomy" id="1134406"/>
    <lineage>
        <taxon>Bacteria</taxon>
        <taxon>Bacillati</taxon>
        <taxon>Chloroflexota</taxon>
        <taxon>Anaerolineae</taxon>
        <taxon>Anaerolineales</taxon>
        <taxon>Anaerolineaceae</taxon>
        <taxon>Ornatilinea</taxon>
    </lineage>
</organism>
<dbReference type="AlphaFoldDB" id="A0A0P6WPS0"/>
<sequence>MGISSEIIEENSERIVLKTGRCPIYKATQAVGMDNEGIEVECQANAIYYKDVMLKQWDPNLSYRLWEFRSSADAHCIEEVVLG</sequence>
<name>A0A0P6WPS0_9CHLR</name>
<keyword evidence="2" id="KW-1185">Reference proteome</keyword>
<proteinExistence type="predicted"/>